<dbReference type="Pfam" id="PF04666">
    <property type="entry name" value="MGAT4_cons"/>
    <property type="match status" value="1"/>
</dbReference>
<dbReference type="GO" id="GO:0008375">
    <property type="term" value="F:acetylglucosaminyltransferase activity"/>
    <property type="evidence" value="ECO:0007669"/>
    <property type="project" value="TreeGrafter"/>
</dbReference>
<dbReference type="AlphaFoldDB" id="A0AAE1LS18"/>
<dbReference type="PANTHER" id="PTHR12062">
    <property type="entry name" value="N-ACETYLGLUCOSAMINYLTRANSFERASE VI"/>
    <property type="match status" value="1"/>
</dbReference>
<organism evidence="3 4">
    <name type="scientific">Frankliniella fusca</name>
    <dbReference type="NCBI Taxonomy" id="407009"/>
    <lineage>
        <taxon>Eukaryota</taxon>
        <taxon>Metazoa</taxon>
        <taxon>Ecdysozoa</taxon>
        <taxon>Arthropoda</taxon>
        <taxon>Hexapoda</taxon>
        <taxon>Insecta</taxon>
        <taxon>Pterygota</taxon>
        <taxon>Neoptera</taxon>
        <taxon>Paraneoptera</taxon>
        <taxon>Thysanoptera</taxon>
        <taxon>Terebrantia</taxon>
        <taxon>Thripoidea</taxon>
        <taxon>Thripidae</taxon>
        <taxon>Frankliniella</taxon>
    </lineage>
</organism>
<dbReference type="PANTHER" id="PTHR12062:SF9">
    <property type="entry name" value="ALPHA-1,3-MANNOSYL-GLYCOPROTEIN 4-BETA-N-ACETYLGLUCOSAMINYLTRANSFERASE A, ISOFORM A"/>
    <property type="match status" value="1"/>
</dbReference>
<reference evidence="3" key="1">
    <citation type="submission" date="2021-07" db="EMBL/GenBank/DDBJ databases">
        <authorList>
            <person name="Catto M.A."/>
            <person name="Jacobson A."/>
            <person name="Kennedy G."/>
            <person name="Labadie P."/>
            <person name="Hunt B.G."/>
            <person name="Srinivasan R."/>
        </authorList>
    </citation>
    <scope>NUCLEOTIDE SEQUENCE</scope>
    <source>
        <strain evidence="3">PL_HMW_Pooled</strain>
        <tissue evidence="3">Head</tissue>
    </source>
</reference>
<proteinExistence type="predicted"/>
<dbReference type="InterPro" id="IPR057279">
    <property type="entry name" value="MGAT4"/>
</dbReference>
<keyword evidence="4" id="KW-1185">Reference proteome</keyword>
<dbReference type="Proteomes" id="UP001219518">
    <property type="component" value="Unassembled WGS sequence"/>
</dbReference>
<dbReference type="EMBL" id="JAHWGI010001411">
    <property type="protein sequence ID" value="KAK3930501.1"/>
    <property type="molecule type" value="Genomic_DNA"/>
</dbReference>
<feature type="signal peptide" evidence="1">
    <location>
        <begin position="1"/>
        <end position="25"/>
    </location>
</feature>
<feature type="domain" description="MGAT4 conserved region" evidence="2">
    <location>
        <begin position="95"/>
        <end position="323"/>
    </location>
</feature>
<dbReference type="InterPro" id="IPR006759">
    <property type="entry name" value="Glyco_transf_54"/>
</dbReference>
<name>A0AAE1LS18_9NEOP</name>
<protein>
    <submittedName>
        <fullName evidence="3">Alpha-1,3-mannosyl-glycoprotein 4-beta-N-acetylglucosaminyltransferase B</fullName>
    </submittedName>
</protein>
<dbReference type="GO" id="GO:0005783">
    <property type="term" value="C:endoplasmic reticulum"/>
    <property type="evidence" value="ECO:0007669"/>
    <property type="project" value="TreeGrafter"/>
</dbReference>
<accession>A0AAE1LS18</accession>
<feature type="chain" id="PRO_5042023176" evidence="1">
    <location>
        <begin position="26"/>
        <end position="342"/>
    </location>
</feature>
<dbReference type="GO" id="GO:0006487">
    <property type="term" value="P:protein N-linked glycosylation"/>
    <property type="evidence" value="ECO:0007669"/>
    <property type="project" value="TreeGrafter"/>
</dbReference>
<dbReference type="GO" id="GO:0005795">
    <property type="term" value="C:Golgi stack"/>
    <property type="evidence" value="ECO:0007669"/>
    <property type="project" value="TreeGrafter"/>
</dbReference>
<feature type="non-terminal residue" evidence="3">
    <location>
        <position position="1"/>
    </location>
</feature>
<sequence length="342" mass="37414">MSLSRPARALLALLLLLVLVWILAALSWPAARRDKRKDAASTSAALANDVADVTTPALHHLLPHLLQSPRPLRPVRHLGDGPSGDPARRGSMSTLSLAIGVVVAGRGSGGGERVVDVLEDLFRRVKSSARDQTLVVVLVWPDDYNCIEAVRDSFGDEAQAGLLEVISAPDAFYPSHVDGRGNESDARRVLDVSFLMMYCQERAEFYLQLSDAFSVDRVGFATKMKGFAMDLEAKQNWIGISFSNHRFYGNLFLCSELPRIVQFFLMFYNDHNVGDLFENLVHAKACKPTMAPDECASRMNTVWVRHRPPLVSAVVAARSSSDTDKNVVAVVAANGAADAVIR</sequence>
<evidence type="ECO:0000256" key="1">
    <source>
        <dbReference type="SAM" id="SignalP"/>
    </source>
</evidence>
<evidence type="ECO:0000313" key="4">
    <source>
        <dbReference type="Proteomes" id="UP001219518"/>
    </source>
</evidence>
<gene>
    <name evidence="3" type="ORF">KUF71_005235</name>
</gene>
<reference evidence="3" key="2">
    <citation type="journal article" date="2023" name="BMC Genomics">
        <title>Pest status, molecular evolution, and epigenetic factors derived from the genome assembly of Frankliniella fusca, a thysanopteran phytovirus vector.</title>
        <authorList>
            <person name="Catto M.A."/>
            <person name="Labadie P.E."/>
            <person name="Jacobson A.L."/>
            <person name="Kennedy G.G."/>
            <person name="Srinivasan R."/>
            <person name="Hunt B.G."/>
        </authorList>
    </citation>
    <scope>NUCLEOTIDE SEQUENCE</scope>
    <source>
        <strain evidence="3">PL_HMW_Pooled</strain>
    </source>
</reference>
<dbReference type="GO" id="GO:0005793">
    <property type="term" value="C:endoplasmic reticulum-Golgi intermediate compartment"/>
    <property type="evidence" value="ECO:0007669"/>
    <property type="project" value="TreeGrafter"/>
</dbReference>
<evidence type="ECO:0000313" key="3">
    <source>
        <dbReference type="EMBL" id="KAK3930501.1"/>
    </source>
</evidence>
<evidence type="ECO:0000259" key="2">
    <source>
        <dbReference type="Pfam" id="PF04666"/>
    </source>
</evidence>
<keyword evidence="1" id="KW-0732">Signal</keyword>
<comment type="caution">
    <text evidence="3">The sequence shown here is derived from an EMBL/GenBank/DDBJ whole genome shotgun (WGS) entry which is preliminary data.</text>
</comment>